<feature type="region of interest" description="Disordered" evidence="1">
    <location>
        <begin position="28"/>
        <end position="50"/>
    </location>
</feature>
<accession>A0A9D2U9L3</accession>
<dbReference type="EMBL" id="DWUQ01000181">
    <property type="protein sequence ID" value="HJD45079.1"/>
    <property type="molecule type" value="Genomic_DNA"/>
</dbReference>
<evidence type="ECO:0000256" key="1">
    <source>
        <dbReference type="SAM" id="MobiDB-lite"/>
    </source>
</evidence>
<feature type="compositionally biased region" description="Polar residues" evidence="1">
    <location>
        <begin position="28"/>
        <end position="37"/>
    </location>
</feature>
<dbReference type="PROSITE" id="PS51257">
    <property type="entry name" value="PROKAR_LIPOPROTEIN"/>
    <property type="match status" value="1"/>
</dbReference>
<organism evidence="3 4">
    <name type="scientific">Candidatus Paenalcaligenes intestinipullorum</name>
    <dbReference type="NCBI Taxonomy" id="2838718"/>
    <lineage>
        <taxon>Bacteria</taxon>
        <taxon>Pseudomonadati</taxon>
        <taxon>Pseudomonadota</taxon>
        <taxon>Betaproteobacteria</taxon>
        <taxon>Burkholderiales</taxon>
        <taxon>Alcaligenaceae</taxon>
        <taxon>Paenalcaligenes</taxon>
    </lineage>
</organism>
<gene>
    <name evidence="3" type="ORF">H9906_08665</name>
</gene>
<dbReference type="Proteomes" id="UP000823889">
    <property type="component" value="Unassembled WGS sequence"/>
</dbReference>
<evidence type="ECO:0000313" key="4">
    <source>
        <dbReference type="Proteomes" id="UP000823889"/>
    </source>
</evidence>
<sequence>MSRPKIRWPALAGLSVALLLGGCAQSQAPDTYASRPSTELDAQKQARGRATSQLQLGFGEGSQRQSATTADQAVIQARQSHELAEPKTFLGTVPCAYGDTQCQPMRLTLTTAPTQQWRMRVEPLSGNATSGSESTMGCWHIVGTDPTRFILETPQQTVLAEFIALNKKQLKLVSFNQTRPTLETLLSVQADVDPINSVDPQTTLHCTSEPAL</sequence>
<protein>
    <submittedName>
        <fullName evidence="3">Uncharacterized protein</fullName>
    </submittedName>
</protein>
<dbReference type="AlphaFoldDB" id="A0A9D2U9L3"/>
<keyword evidence="2" id="KW-0732">Signal</keyword>
<feature type="chain" id="PRO_5039125858" evidence="2">
    <location>
        <begin position="29"/>
        <end position="212"/>
    </location>
</feature>
<evidence type="ECO:0000256" key="2">
    <source>
        <dbReference type="SAM" id="SignalP"/>
    </source>
</evidence>
<comment type="caution">
    <text evidence="3">The sequence shown here is derived from an EMBL/GenBank/DDBJ whole genome shotgun (WGS) entry which is preliminary data.</text>
</comment>
<name>A0A9D2U9L3_9BURK</name>
<proteinExistence type="predicted"/>
<evidence type="ECO:0000313" key="3">
    <source>
        <dbReference type="EMBL" id="HJD45079.1"/>
    </source>
</evidence>
<reference evidence="3" key="2">
    <citation type="submission" date="2021-04" db="EMBL/GenBank/DDBJ databases">
        <authorList>
            <person name="Gilroy R."/>
        </authorList>
    </citation>
    <scope>NUCLEOTIDE SEQUENCE</scope>
    <source>
        <strain evidence="3">9264</strain>
    </source>
</reference>
<feature type="signal peptide" evidence="2">
    <location>
        <begin position="1"/>
        <end position="28"/>
    </location>
</feature>
<reference evidence="3" key="1">
    <citation type="journal article" date="2021" name="PeerJ">
        <title>Extensive microbial diversity within the chicken gut microbiome revealed by metagenomics and culture.</title>
        <authorList>
            <person name="Gilroy R."/>
            <person name="Ravi A."/>
            <person name="Getino M."/>
            <person name="Pursley I."/>
            <person name="Horton D.L."/>
            <person name="Alikhan N.F."/>
            <person name="Baker D."/>
            <person name="Gharbi K."/>
            <person name="Hall N."/>
            <person name="Watson M."/>
            <person name="Adriaenssens E.M."/>
            <person name="Foster-Nyarko E."/>
            <person name="Jarju S."/>
            <person name="Secka A."/>
            <person name="Antonio M."/>
            <person name="Oren A."/>
            <person name="Chaudhuri R.R."/>
            <person name="La Ragione R."/>
            <person name="Hildebrand F."/>
            <person name="Pallen M.J."/>
        </authorList>
    </citation>
    <scope>NUCLEOTIDE SEQUENCE</scope>
    <source>
        <strain evidence="3">9264</strain>
    </source>
</reference>